<accession>A0A4R1PXH7</accession>
<keyword evidence="2" id="KW-1185">Reference proteome</keyword>
<dbReference type="OrthoDB" id="1682068at2"/>
<dbReference type="Proteomes" id="UP000295063">
    <property type="component" value="Unassembled WGS sequence"/>
</dbReference>
<comment type="caution">
    <text evidence="1">The sequence shown here is derived from an EMBL/GenBank/DDBJ whole genome shotgun (WGS) entry which is preliminary data.</text>
</comment>
<reference evidence="1 2" key="1">
    <citation type="submission" date="2019-03" db="EMBL/GenBank/DDBJ databases">
        <title>Genomic Encyclopedia of Type Strains, Phase IV (KMG-IV): sequencing the most valuable type-strain genomes for metagenomic binning, comparative biology and taxonomic classification.</title>
        <authorList>
            <person name="Goeker M."/>
        </authorList>
    </citation>
    <scope>NUCLEOTIDE SEQUENCE [LARGE SCALE GENOMIC DNA]</scope>
    <source>
        <strain evidence="1 2">DSM 15969</strain>
    </source>
</reference>
<sequence>MFPTIPITVFIQKWRDAIAGSAAISSFCMQKYHKPLSLYVGIDGKKPPNDKNCPLVIVFPGGKVEGGGEEVCRYTGSIGWSIIQPQVTQRDGITENTGLFEADELGQLILTTIAEINPSYPVTHVEYSFESNDFFPQFPGRMDVTIQVPVRMGTQITY</sequence>
<dbReference type="EMBL" id="SLUI01000006">
    <property type="protein sequence ID" value="TCL37256.1"/>
    <property type="molecule type" value="Genomic_DNA"/>
</dbReference>
<evidence type="ECO:0000313" key="1">
    <source>
        <dbReference type="EMBL" id="TCL37256.1"/>
    </source>
</evidence>
<dbReference type="AlphaFoldDB" id="A0A4R1PXH7"/>
<evidence type="ECO:0000313" key="2">
    <source>
        <dbReference type="Proteomes" id="UP000295063"/>
    </source>
</evidence>
<proteinExistence type="predicted"/>
<organism evidence="1 2">
    <name type="scientific">Anaerospora hongkongensis</name>
    <dbReference type="NCBI Taxonomy" id="244830"/>
    <lineage>
        <taxon>Bacteria</taxon>
        <taxon>Bacillati</taxon>
        <taxon>Bacillota</taxon>
        <taxon>Negativicutes</taxon>
        <taxon>Selenomonadales</taxon>
        <taxon>Sporomusaceae</taxon>
        <taxon>Anaerospora</taxon>
    </lineage>
</organism>
<dbReference type="RefSeq" id="WP_132079516.1">
    <property type="nucleotide sequence ID" value="NZ_DAIMLW010000003.1"/>
</dbReference>
<gene>
    <name evidence="1" type="ORF">EV210_106125</name>
</gene>
<name>A0A4R1PXH7_9FIRM</name>
<protein>
    <submittedName>
        <fullName evidence="1">Uncharacterized protein</fullName>
    </submittedName>
</protein>